<organism evidence="8">
    <name type="scientific">Methanothermobacter wolfeii</name>
    <name type="common">Methanobacterium wolfei</name>
    <dbReference type="NCBI Taxonomy" id="145261"/>
    <lineage>
        <taxon>Archaea</taxon>
        <taxon>Methanobacteriati</taxon>
        <taxon>Methanobacteriota</taxon>
        <taxon>Methanomada group</taxon>
        <taxon>Methanobacteria</taxon>
        <taxon>Methanobacteriales</taxon>
        <taxon>Methanobacteriaceae</taxon>
        <taxon>Methanothermobacter</taxon>
    </lineage>
</organism>
<dbReference type="GO" id="GO:0022857">
    <property type="term" value="F:transmembrane transporter activity"/>
    <property type="evidence" value="ECO:0007669"/>
    <property type="project" value="InterPro"/>
</dbReference>
<evidence type="ECO:0000256" key="6">
    <source>
        <dbReference type="SAM" id="Phobius"/>
    </source>
</evidence>
<keyword evidence="9" id="KW-1185">Reference proteome</keyword>
<feature type="transmembrane region" description="Helical" evidence="6">
    <location>
        <begin position="129"/>
        <end position="153"/>
    </location>
</feature>
<feature type="transmembrane region" description="Helical" evidence="6">
    <location>
        <begin position="212"/>
        <end position="234"/>
    </location>
</feature>
<evidence type="ECO:0000256" key="1">
    <source>
        <dbReference type="ARBA" id="ARBA00004141"/>
    </source>
</evidence>
<feature type="transmembrane region" description="Helical" evidence="6">
    <location>
        <begin position="16"/>
        <end position="35"/>
    </location>
</feature>
<protein>
    <submittedName>
        <fullName evidence="8">DASS family sodium-coupled anion symporter</fullName>
    </submittedName>
</protein>
<feature type="transmembrane region" description="Helical" evidence="6">
    <location>
        <begin position="440"/>
        <end position="464"/>
    </location>
</feature>
<dbReference type="PIRSF" id="PIRSF002457">
    <property type="entry name" value="DASS"/>
    <property type="match status" value="1"/>
</dbReference>
<dbReference type="InterPro" id="IPR030676">
    <property type="entry name" value="CitT-rel"/>
</dbReference>
<feature type="transmembrane region" description="Helical" evidence="6">
    <location>
        <begin position="350"/>
        <end position="371"/>
    </location>
</feature>
<dbReference type="AlphaFoldDB" id="A0A9E7RV82"/>
<evidence type="ECO:0000256" key="4">
    <source>
        <dbReference type="ARBA" id="ARBA00022989"/>
    </source>
</evidence>
<sequence length="465" mass="49284">MKNTVKGGNSTDTKKGFILSILIALAVYIIPMPGLKASGHAALSLLVFAVSMWATEALPLPVTSLIILFAQPLMGVESFENAVIGFANPIIFLMIGGFIMAEAIRKSGLAQRFTYYLLGRLGASPERGLMVSIFSTGILSAWIENVVAFAMLLPIIKEIVDLMGCRDPQHGRSNYAKAMILGASFGSLAGGFGTEIGTAPNLMAAAYTGIPFLNWMIFGLPLSLVMLAVIWFLLMRIFPAEVKAIENIQELIGDRVQGLGAMGRQEKLSAAILLFAIFLWVTASWTGINSYSVSLIAAVMFISSGVITWKDAQKNIDWGLIIFFGGALSLGSALLKTGAAAWLINDIVRMLGSSPPVLLVMLLLMTVAVLITQVMSNIALSAILVPLSVTLAAAQGQPAGIYAVPVAIACSLSFMLPMADPTVAMAYGTGYVKLRDIPRAGIPLIIVGVILTVLVITTLATPFLG</sequence>
<dbReference type="CDD" id="cd01115">
    <property type="entry name" value="SLC13_permease"/>
    <property type="match status" value="1"/>
</dbReference>
<feature type="transmembrane region" description="Helical" evidence="6">
    <location>
        <begin position="82"/>
        <end position="101"/>
    </location>
</feature>
<feature type="transmembrane region" description="Helical" evidence="6">
    <location>
        <begin position="321"/>
        <end position="344"/>
    </location>
</feature>
<gene>
    <name evidence="8" type="ORF">N5910_05980</name>
    <name evidence="7" type="ORF">U2150_04625</name>
</gene>
<proteinExistence type="inferred from homology"/>
<evidence type="ECO:0000256" key="2">
    <source>
        <dbReference type="ARBA" id="ARBA00007349"/>
    </source>
</evidence>
<evidence type="ECO:0000313" key="9">
    <source>
        <dbReference type="Proteomes" id="UP001369247"/>
    </source>
</evidence>
<keyword evidence="5 6" id="KW-0472">Membrane</keyword>
<comment type="similarity">
    <text evidence="2">Belongs to the SLC13A/DASS transporter (TC 2.A.47) family. DIT1 subfamily.</text>
</comment>
<dbReference type="Pfam" id="PF00939">
    <property type="entry name" value="Na_sulph_symp"/>
    <property type="match status" value="1"/>
</dbReference>
<reference evidence="8" key="1">
    <citation type="submission" date="2022-09" db="EMBL/GenBank/DDBJ databases">
        <title>Characterization of three MwoI isoschizomers from sequenced genome and metagenomes.</title>
        <authorList>
            <person name="Fomenkov A."/>
            <person name="Xu S.Y."/>
            <person name="Roberts R.J."/>
        </authorList>
    </citation>
    <scope>NUCLEOTIDE SEQUENCE</scope>
    <source>
        <strain evidence="8">DSM 2970</strain>
    </source>
</reference>
<dbReference type="EMBL" id="JAXUHJ010000008">
    <property type="protein sequence ID" value="MEJ8542774.1"/>
    <property type="molecule type" value="Genomic_DNA"/>
</dbReference>
<dbReference type="Proteomes" id="UP001065373">
    <property type="component" value="Chromosome"/>
</dbReference>
<dbReference type="GO" id="GO:0005886">
    <property type="term" value="C:plasma membrane"/>
    <property type="evidence" value="ECO:0007669"/>
    <property type="project" value="TreeGrafter"/>
</dbReference>
<evidence type="ECO:0000256" key="5">
    <source>
        <dbReference type="ARBA" id="ARBA00023136"/>
    </source>
</evidence>
<dbReference type="Proteomes" id="UP001369247">
    <property type="component" value="Unassembled WGS sequence"/>
</dbReference>
<dbReference type="EMBL" id="CP104550">
    <property type="protein sequence ID" value="UXH31094.1"/>
    <property type="molecule type" value="Genomic_DNA"/>
</dbReference>
<accession>A0A9E7RV82</accession>
<evidence type="ECO:0000313" key="7">
    <source>
        <dbReference type="EMBL" id="MEJ8542774.1"/>
    </source>
</evidence>
<feature type="transmembrane region" description="Helical" evidence="6">
    <location>
        <begin position="291"/>
        <end position="309"/>
    </location>
</feature>
<keyword evidence="4 6" id="KW-1133">Transmembrane helix</keyword>
<comment type="subcellular location">
    <subcellularLocation>
        <location evidence="1">Membrane</location>
        <topology evidence="1">Multi-pass membrane protein</topology>
    </subcellularLocation>
</comment>
<dbReference type="GeneID" id="58978792"/>
<dbReference type="PANTHER" id="PTHR10283">
    <property type="entry name" value="SOLUTE CARRIER FAMILY 13 MEMBER"/>
    <property type="match status" value="1"/>
</dbReference>
<dbReference type="RefSeq" id="WP_191216038.1">
    <property type="nucleotide sequence ID" value="NZ_CP104550.1"/>
</dbReference>
<feature type="transmembrane region" description="Helical" evidence="6">
    <location>
        <begin position="41"/>
        <end position="70"/>
    </location>
</feature>
<reference evidence="7 9" key="2">
    <citation type="submission" date="2023-12" db="EMBL/GenBank/DDBJ databases">
        <title>Phenotypic and Genomic Characterization of Methanothermobacter wolfeii Strain BSEL, a CO2-Capturing Archaeon with Minimal Nutrient Requirements.</title>
        <authorList>
            <person name="Ale Enriquez F."/>
            <person name="Ahring B.K."/>
        </authorList>
    </citation>
    <scope>NUCLEOTIDE SEQUENCE [LARGE SCALE GENOMIC DNA]</scope>
    <source>
        <strain evidence="7 9">BSEL-1</strain>
    </source>
</reference>
<feature type="transmembrane region" description="Helical" evidence="6">
    <location>
        <begin position="174"/>
        <end position="192"/>
    </location>
</feature>
<feature type="transmembrane region" description="Helical" evidence="6">
    <location>
        <begin position="400"/>
        <end position="419"/>
    </location>
</feature>
<dbReference type="InterPro" id="IPR001898">
    <property type="entry name" value="SLC13A/DASS"/>
</dbReference>
<dbReference type="NCBIfam" id="TIGR00785">
    <property type="entry name" value="dass"/>
    <property type="match status" value="1"/>
</dbReference>
<keyword evidence="3 6" id="KW-0812">Transmembrane</keyword>
<name>A0A9E7RV82_METWO</name>
<evidence type="ECO:0000313" key="8">
    <source>
        <dbReference type="EMBL" id="UXH31094.1"/>
    </source>
</evidence>
<evidence type="ECO:0000256" key="3">
    <source>
        <dbReference type="ARBA" id="ARBA00022692"/>
    </source>
</evidence>